<name>A0AAN8PHU3_POLSC</name>
<dbReference type="AlphaFoldDB" id="A0AAN8PHU3"/>
<evidence type="ECO:0000313" key="1">
    <source>
        <dbReference type="EMBL" id="KAK6630027.1"/>
    </source>
</evidence>
<accession>A0AAN8PHU3</accession>
<dbReference type="Proteomes" id="UP001372834">
    <property type="component" value="Unassembled WGS sequence"/>
</dbReference>
<evidence type="ECO:0000313" key="2">
    <source>
        <dbReference type="Proteomes" id="UP001372834"/>
    </source>
</evidence>
<organism evidence="1 2">
    <name type="scientific">Polyplax serrata</name>
    <name type="common">Common mouse louse</name>
    <dbReference type="NCBI Taxonomy" id="468196"/>
    <lineage>
        <taxon>Eukaryota</taxon>
        <taxon>Metazoa</taxon>
        <taxon>Ecdysozoa</taxon>
        <taxon>Arthropoda</taxon>
        <taxon>Hexapoda</taxon>
        <taxon>Insecta</taxon>
        <taxon>Pterygota</taxon>
        <taxon>Neoptera</taxon>
        <taxon>Paraneoptera</taxon>
        <taxon>Psocodea</taxon>
        <taxon>Troctomorpha</taxon>
        <taxon>Phthiraptera</taxon>
        <taxon>Anoplura</taxon>
        <taxon>Polyplacidae</taxon>
        <taxon>Polyplax</taxon>
    </lineage>
</organism>
<gene>
    <name evidence="1" type="ORF">RUM43_015109</name>
</gene>
<dbReference type="EMBL" id="JAWJWE010000024">
    <property type="protein sequence ID" value="KAK6630027.1"/>
    <property type="molecule type" value="Genomic_DNA"/>
</dbReference>
<sequence length="96" mass="10540">MNVVVRAYIVPTLIDVLNSLTKQSNTELAIQCASQRVLASYLDGPREDGSIGINCSKDQYVFRTHLRDNLVTTGVGLVCGLAQLRLGLRDRDCFVA</sequence>
<proteinExistence type="predicted"/>
<protein>
    <submittedName>
        <fullName evidence="1">Uncharacterized protein</fullName>
    </submittedName>
</protein>
<reference evidence="1 2" key="1">
    <citation type="submission" date="2023-10" db="EMBL/GenBank/DDBJ databases">
        <title>Genomes of two closely related lineages of the louse Polyplax serrata with different host specificities.</title>
        <authorList>
            <person name="Martinu J."/>
            <person name="Tarabai H."/>
            <person name="Stefka J."/>
            <person name="Hypsa V."/>
        </authorList>
    </citation>
    <scope>NUCLEOTIDE SEQUENCE [LARGE SCALE GENOMIC DNA]</scope>
    <source>
        <strain evidence="1">HR10_N</strain>
    </source>
</reference>
<comment type="caution">
    <text evidence="1">The sequence shown here is derived from an EMBL/GenBank/DDBJ whole genome shotgun (WGS) entry which is preliminary data.</text>
</comment>